<dbReference type="GO" id="GO:0010181">
    <property type="term" value="F:FMN binding"/>
    <property type="evidence" value="ECO:0007669"/>
    <property type="project" value="TreeGrafter"/>
</dbReference>
<dbReference type="GO" id="GO:0008652">
    <property type="term" value="P:amino acid biosynthetic process"/>
    <property type="evidence" value="ECO:0007669"/>
    <property type="project" value="UniProtKB-KW"/>
</dbReference>
<sequence>MEITLVLRHLVNLMGKELFVLLMDAPPRIPLSEADIQVDLDRRTSVSSNGSGYSYLLHVVTLSFDYKLSLFSYRKPDQSRITTPRKKTDIATILSCVVEGYTTGIQLVSWYPIQTKGEKISEMSMAYRPSRGDVTYDFKYGIRSVMGGGQSSARETIGRVAGCAVATKALEAYSGIEIHNSHISIQHPYFRHHVRMEVE</sequence>
<comment type="caution">
    <text evidence="7">The sequence shown here is derived from an EMBL/GenBank/DDBJ whole genome shotgun (WGS) entry which is preliminary data.</text>
</comment>
<evidence type="ECO:0000313" key="8">
    <source>
        <dbReference type="Proteomes" id="UP000245207"/>
    </source>
</evidence>
<dbReference type="STRING" id="35608.A0A2U1NT65"/>
<dbReference type="PANTHER" id="PTHR21085">
    <property type="entry name" value="CHORISMATE SYNTHASE"/>
    <property type="match status" value="1"/>
</dbReference>
<evidence type="ECO:0000256" key="4">
    <source>
        <dbReference type="ARBA" id="ARBA00022605"/>
    </source>
</evidence>
<dbReference type="PANTHER" id="PTHR21085:SF0">
    <property type="entry name" value="CHORISMATE SYNTHASE"/>
    <property type="match status" value="1"/>
</dbReference>
<keyword evidence="5" id="KW-0057">Aromatic amino acid biosynthesis</keyword>
<protein>
    <recommendedName>
        <fullName evidence="3">chorismate synthase</fullName>
        <ecNumber evidence="3">4.2.3.5</ecNumber>
    </recommendedName>
</protein>
<dbReference type="InterPro" id="IPR035904">
    <property type="entry name" value="Chorismate_synth_AroC_sf"/>
</dbReference>
<keyword evidence="6" id="KW-0456">Lyase</keyword>
<evidence type="ECO:0000256" key="5">
    <source>
        <dbReference type="ARBA" id="ARBA00023141"/>
    </source>
</evidence>
<dbReference type="AlphaFoldDB" id="A0A2U1NT65"/>
<organism evidence="7 8">
    <name type="scientific">Artemisia annua</name>
    <name type="common">Sweet wormwood</name>
    <dbReference type="NCBI Taxonomy" id="35608"/>
    <lineage>
        <taxon>Eukaryota</taxon>
        <taxon>Viridiplantae</taxon>
        <taxon>Streptophyta</taxon>
        <taxon>Embryophyta</taxon>
        <taxon>Tracheophyta</taxon>
        <taxon>Spermatophyta</taxon>
        <taxon>Magnoliopsida</taxon>
        <taxon>eudicotyledons</taxon>
        <taxon>Gunneridae</taxon>
        <taxon>Pentapetalae</taxon>
        <taxon>asterids</taxon>
        <taxon>campanulids</taxon>
        <taxon>Asterales</taxon>
        <taxon>Asteraceae</taxon>
        <taxon>Asteroideae</taxon>
        <taxon>Anthemideae</taxon>
        <taxon>Artemisiinae</taxon>
        <taxon>Artemisia</taxon>
    </lineage>
</organism>
<dbReference type="GO" id="GO:0009423">
    <property type="term" value="P:chorismate biosynthetic process"/>
    <property type="evidence" value="ECO:0007669"/>
    <property type="project" value="TreeGrafter"/>
</dbReference>
<keyword evidence="8" id="KW-1185">Reference proteome</keyword>
<dbReference type="SUPFAM" id="SSF103263">
    <property type="entry name" value="Chorismate synthase, AroC"/>
    <property type="match status" value="1"/>
</dbReference>
<comment type="pathway">
    <text evidence="1">Metabolic intermediate biosynthesis; chorismate biosynthesis; chorismate from D-erythrose 4-phosphate and phosphoenolpyruvate: step 7/7.</text>
</comment>
<comment type="similarity">
    <text evidence="2">Belongs to the chorismate synthase family.</text>
</comment>
<dbReference type="GO" id="GO:0005829">
    <property type="term" value="C:cytosol"/>
    <property type="evidence" value="ECO:0007669"/>
    <property type="project" value="TreeGrafter"/>
</dbReference>
<dbReference type="InterPro" id="IPR000453">
    <property type="entry name" value="Chorismate_synth"/>
</dbReference>
<dbReference type="Gene3D" id="3.60.150.10">
    <property type="entry name" value="Chorismate synthase AroC"/>
    <property type="match status" value="1"/>
</dbReference>
<dbReference type="EMBL" id="PKPP01002231">
    <property type="protein sequence ID" value="PWA76719.1"/>
    <property type="molecule type" value="Genomic_DNA"/>
</dbReference>
<evidence type="ECO:0000256" key="3">
    <source>
        <dbReference type="ARBA" id="ARBA00013036"/>
    </source>
</evidence>
<gene>
    <name evidence="7" type="ORF">CTI12_AA232200</name>
</gene>
<accession>A0A2U1NT65</accession>
<name>A0A2U1NT65_ARTAN</name>
<evidence type="ECO:0000256" key="1">
    <source>
        <dbReference type="ARBA" id="ARBA00005044"/>
    </source>
</evidence>
<evidence type="ECO:0000256" key="6">
    <source>
        <dbReference type="ARBA" id="ARBA00023239"/>
    </source>
</evidence>
<dbReference type="GO" id="GO:0004107">
    <property type="term" value="F:chorismate synthase activity"/>
    <property type="evidence" value="ECO:0007669"/>
    <property type="project" value="UniProtKB-EC"/>
</dbReference>
<evidence type="ECO:0000256" key="2">
    <source>
        <dbReference type="ARBA" id="ARBA00008014"/>
    </source>
</evidence>
<proteinExistence type="inferred from homology"/>
<keyword evidence="4" id="KW-0028">Amino-acid biosynthesis</keyword>
<dbReference type="EC" id="4.2.3.5" evidence="3"/>
<dbReference type="GO" id="GO:0009073">
    <property type="term" value="P:aromatic amino acid family biosynthetic process"/>
    <property type="evidence" value="ECO:0007669"/>
    <property type="project" value="UniProtKB-KW"/>
</dbReference>
<reference evidence="7 8" key="1">
    <citation type="journal article" date="2018" name="Mol. Plant">
        <title>The genome of Artemisia annua provides insight into the evolution of Asteraceae family and artemisinin biosynthesis.</title>
        <authorList>
            <person name="Shen Q."/>
            <person name="Zhang L."/>
            <person name="Liao Z."/>
            <person name="Wang S."/>
            <person name="Yan T."/>
            <person name="Shi P."/>
            <person name="Liu M."/>
            <person name="Fu X."/>
            <person name="Pan Q."/>
            <person name="Wang Y."/>
            <person name="Lv Z."/>
            <person name="Lu X."/>
            <person name="Zhang F."/>
            <person name="Jiang W."/>
            <person name="Ma Y."/>
            <person name="Chen M."/>
            <person name="Hao X."/>
            <person name="Li L."/>
            <person name="Tang Y."/>
            <person name="Lv G."/>
            <person name="Zhou Y."/>
            <person name="Sun X."/>
            <person name="Brodelius P.E."/>
            <person name="Rose J.K.C."/>
            <person name="Tang K."/>
        </authorList>
    </citation>
    <scope>NUCLEOTIDE SEQUENCE [LARGE SCALE GENOMIC DNA]</scope>
    <source>
        <strain evidence="8">cv. Huhao1</strain>
        <tissue evidence="7">Leaf</tissue>
    </source>
</reference>
<dbReference type="Pfam" id="PF01264">
    <property type="entry name" value="Chorismate_synt"/>
    <property type="match status" value="1"/>
</dbReference>
<dbReference type="OrthoDB" id="1740337at2759"/>
<dbReference type="Proteomes" id="UP000245207">
    <property type="component" value="Unassembled WGS sequence"/>
</dbReference>
<evidence type="ECO:0000313" key="7">
    <source>
        <dbReference type="EMBL" id="PWA76719.1"/>
    </source>
</evidence>